<evidence type="ECO:0000313" key="4">
    <source>
        <dbReference type="EMBL" id="SEP19221.1"/>
    </source>
</evidence>
<keyword evidence="2" id="KW-0812">Transmembrane</keyword>
<evidence type="ECO:0000256" key="2">
    <source>
        <dbReference type="SAM" id="Phobius"/>
    </source>
</evidence>
<dbReference type="Pfam" id="PF05170">
    <property type="entry name" value="AsmA"/>
    <property type="match status" value="2"/>
</dbReference>
<feature type="region of interest" description="Disordered" evidence="1">
    <location>
        <begin position="396"/>
        <end position="419"/>
    </location>
</feature>
<dbReference type="InterPro" id="IPR007844">
    <property type="entry name" value="AsmA"/>
</dbReference>
<dbReference type="InterPro" id="IPR052894">
    <property type="entry name" value="AsmA-related"/>
</dbReference>
<evidence type="ECO:0000256" key="1">
    <source>
        <dbReference type="SAM" id="MobiDB-lite"/>
    </source>
</evidence>
<dbReference type="GO" id="GO:0005886">
    <property type="term" value="C:plasma membrane"/>
    <property type="evidence" value="ECO:0007669"/>
    <property type="project" value="TreeGrafter"/>
</dbReference>
<accession>A0A1H8VV05</accession>
<feature type="domain" description="AsmA" evidence="3">
    <location>
        <begin position="1"/>
        <end position="220"/>
    </location>
</feature>
<dbReference type="EMBL" id="FOEG01000016">
    <property type="protein sequence ID" value="SEP19221.1"/>
    <property type="molecule type" value="Genomic_DNA"/>
</dbReference>
<dbReference type="AlphaFoldDB" id="A0A1H8VV05"/>
<feature type="region of interest" description="Disordered" evidence="1">
    <location>
        <begin position="679"/>
        <end position="723"/>
    </location>
</feature>
<keyword evidence="2" id="KW-0472">Membrane</keyword>
<feature type="domain" description="AsmA" evidence="3">
    <location>
        <begin position="356"/>
        <end position="601"/>
    </location>
</feature>
<keyword evidence="5" id="KW-1185">Reference proteome</keyword>
<keyword evidence="2" id="KW-1133">Transmembrane helix</keyword>
<name>A0A1H8VV05_9GAMM</name>
<sequence length="723" mass="79841">MPRIIKWLLVALAAFAGLIALLVVAIMLFFDPNDYREDIERLVEEQTGQELMIEGDIGLSFFPWLGLDLGRTRLENREEFGDEPFVSIENAGVAVRILPLFRREVVLDTIRLDGLRANLIVSEAGNANWELDLPEDPDEPAEAPVPDEDAPDDVPAERDGLPFTVGTIQGVQITDLHVTYEDRQTGARHEAGPVNLSLGELRLDDDVTLEADWAVSLDEDTRLSGDLTGLLRVSSDFQRFRAEVLDLNLNTEAEGLPDGGLDTSLRALLTADLETDSAELSDLVLEVAGLRLNAAAEVASLTGEPTVDGRFNIPGTDLREVLDRLGQDDFEPADDGALRSFSLTGAFLADADRAELTELLVELDDTELSGTASIADFADPMIRFDFAGTRFNADRYLPEGTDEPGAGGGAVAEADEEEGAEIPLEPLRALNLEGQFTLEQLIVAGFELADINIEMNAADGRIRIHPLTANLYDGTYAGDIRLDATGDELLVRVDERMEGVQAQPIVQQFLGRDLLRGTANMRLQGETRGNEPMELVRELVAQVDLSFSEGSIIGINLEQTVRNAVARLRDESTDDTEAPRTAFQDVDARLSIDRGVVRNDDLRIRSEVFDVRGVGEAHVFDLTVDYLLETELVGGSGSEMEWLRGVTLPVRFDGSLLSPDISLDLAEVLSSEQRQRLRDGEAALRERADEEAERARERLREERQEREGEVRERARDELRRLFD</sequence>
<dbReference type="STRING" id="406100.SAMN04488052_11623"/>
<feature type="region of interest" description="Disordered" evidence="1">
    <location>
        <begin position="130"/>
        <end position="158"/>
    </location>
</feature>
<dbReference type="Proteomes" id="UP000199657">
    <property type="component" value="Unassembled WGS sequence"/>
</dbReference>
<proteinExistence type="predicted"/>
<evidence type="ECO:0000313" key="5">
    <source>
        <dbReference type="Proteomes" id="UP000199657"/>
    </source>
</evidence>
<dbReference type="GO" id="GO:0090313">
    <property type="term" value="P:regulation of protein targeting to membrane"/>
    <property type="evidence" value="ECO:0007669"/>
    <property type="project" value="TreeGrafter"/>
</dbReference>
<dbReference type="RefSeq" id="WP_091646520.1">
    <property type="nucleotide sequence ID" value="NZ_FOEG01000016.1"/>
</dbReference>
<dbReference type="PANTHER" id="PTHR30441">
    <property type="entry name" value="DUF748 DOMAIN-CONTAINING PROTEIN"/>
    <property type="match status" value="1"/>
</dbReference>
<evidence type="ECO:0000259" key="3">
    <source>
        <dbReference type="Pfam" id="PF05170"/>
    </source>
</evidence>
<feature type="compositionally biased region" description="Acidic residues" evidence="1">
    <location>
        <begin position="132"/>
        <end position="154"/>
    </location>
</feature>
<reference evidence="4 5" key="1">
    <citation type="submission" date="2016-10" db="EMBL/GenBank/DDBJ databases">
        <authorList>
            <person name="de Groot N.N."/>
        </authorList>
    </citation>
    <scope>NUCLEOTIDE SEQUENCE [LARGE SCALE GENOMIC DNA]</scope>
    <source>
        <strain evidence="4 5">CGMCC 1.6291</strain>
    </source>
</reference>
<dbReference type="PANTHER" id="PTHR30441:SF4">
    <property type="entry name" value="PROTEIN ASMA"/>
    <property type="match status" value="1"/>
</dbReference>
<feature type="transmembrane region" description="Helical" evidence="2">
    <location>
        <begin position="7"/>
        <end position="30"/>
    </location>
</feature>
<dbReference type="OrthoDB" id="9766390at2"/>
<gene>
    <name evidence="4" type="ORF">SAMN04488052_11623</name>
</gene>
<organism evidence="4 5">
    <name type="scientific">Aquisalimonas asiatica</name>
    <dbReference type="NCBI Taxonomy" id="406100"/>
    <lineage>
        <taxon>Bacteria</taxon>
        <taxon>Pseudomonadati</taxon>
        <taxon>Pseudomonadota</taxon>
        <taxon>Gammaproteobacteria</taxon>
        <taxon>Chromatiales</taxon>
        <taxon>Ectothiorhodospiraceae</taxon>
        <taxon>Aquisalimonas</taxon>
    </lineage>
</organism>
<protein>
    <submittedName>
        <fullName evidence="4">AsmA protein</fullName>
    </submittedName>
</protein>